<proteinExistence type="predicted"/>
<evidence type="ECO:0000313" key="2">
    <source>
        <dbReference type="Proteomes" id="UP000292702"/>
    </source>
</evidence>
<dbReference type="AlphaFoldDB" id="A0A4R0R7H4"/>
<protein>
    <submittedName>
        <fullName evidence="1">Uncharacterized protein</fullName>
    </submittedName>
</protein>
<keyword evidence="2" id="KW-1185">Reference proteome</keyword>
<reference evidence="1 2" key="1">
    <citation type="submission" date="2018-11" db="EMBL/GenBank/DDBJ databases">
        <title>Genome assembly of Steccherinum ochraceum LE-BIN_3174, the white-rot fungus of the Steccherinaceae family (The Residual Polyporoid clade, Polyporales, Basidiomycota).</title>
        <authorList>
            <person name="Fedorova T.V."/>
            <person name="Glazunova O.A."/>
            <person name="Landesman E.O."/>
            <person name="Moiseenko K.V."/>
            <person name="Psurtseva N.V."/>
            <person name="Savinova O.S."/>
            <person name="Shakhova N.V."/>
            <person name="Tyazhelova T.V."/>
            <person name="Vasina D.V."/>
        </authorList>
    </citation>
    <scope>NUCLEOTIDE SEQUENCE [LARGE SCALE GENOMIC DNA]</scope>
    <source>
        <strain evidence="1 2">LE-BIN_3174</strain>
    </source>
</reference>
<dbReference type="EMBL" id="RWJN01000286">
    <property type="protein sequence ID" value="TCD63601.1"/>
    <property type="molecule type" value="Genomic_DNA"/>
</dbReference>
<accession>A0A4R0R7H4</accession>
<gene>
    <name evidence="1" type="ORF">EIP91_005180</name>
</gene>
<sequence>VLHNAPYTVRLHPLYLKGFLLNVRHRLNHDAVLERDMLRMLRKSSLASANISTFDD</sequence>
<feature type="non-terminal residue" evidence="1">
    <location>
        <position position="1"/>
    </location>
</feature>
<evidence type="ECO:0000313" key="1">
    <source>
        <dbReference type="EMBL" id="TCD63601.1"/>
    </source>
</evidence>
<name>A0A4R0R7H4_9APHY</name>
<organism evidence="1 2">
    <name type="scientific">Steccherinum ochraceum</name>
    <dbReference type="NCBI Taxonomy" id="92696"/>
    <lineage>
        <taxon>Eukaryota</taxon>
        <taxon>Fungi</taxon>
        <taxon>Dikarya</taxon>
        <taxon>Basidiomycota</taxon>
        <taxon>Agaricomycotina</taxon>
        <taxon>Agaricomycetes</taxon>
        <taxon>Polyporales</taxon>
        <taxon>Steccherinaceae</taxon>
        <taxon>Steccherinum</taxon>
    </lineage>
</organism>
<dbReference type="Proteomes" id="UP000292702">
    <property type="component" value="Unassembled WGS sequence"/>
</dbReference>
<comment type="caution">
    <text evidence="1">The sequence shown here is derived from an EMBL/GenBank/DDBJ whole genome shotgun (WGS) entry which is preliminary data.</text>
</comment>